<feature type="compositionally biased region" description="Low complexity" evidence="6">
    <location>
        <begin position="1177"/>
        <end position="1192"/>
    </location>
</feature>
<feature type="domain" description="B30.2/SPRY" evidence="7">
    <location>
        <begin position="303"/>
        <end position="511"/>
    </location>
</feature>
<keyword evidence="5" id="KW-0175">Coiled coil</keyword>
<keyword evidence="4" id="KW-0539">Nucleus</keyword>
<protein>
    <submittedName>
        <fullName evidence="9">Heterogeneous nuclear ribonucleoprotein U-like protein 2 isoform X1</fullName>
    </submittedName>
</protein>
<dbReference type="PROSITE" id="PS50800">
    <property type="entry name" value="SAP"/>
    <property type="match status" value="1"/>
</dbReference>
<evidence type="ECO:0000259" key="8">
    <source>
        <dbReference type="PROSITE" id="PS50800"/>
    </source>
</evidence>
<dbReference type="GO" id="GO:0003723">
    <property type="term" value="F:RNA binding"/>
    <property type="evidence" value="ECO:0007669"/>
    <property type="project" value="TreeGrafter"/>
</dbReference>
<dbReference type="InterPro" id="IPR036361">
    <property type="entry name" value="SAP_dom_sf"/>
</dbReference>
<dbReference type="InterPro" id="IPR043136">
    <property type="entry name" value="B30.2/SPRY_sf"/>
</dbReference>
<sequence length="1323" mass="149164">MDPSKMKVVDLRSELGALGLDTKGNKAALVERLKKALETKTGKEFPDTSIMDTTTEDIDDPATPKKVTPAARVTRRSSTSRLATPAKQPIKEDAPEPIEEVKIDSEEPKVTEPEDVQEESPKKNEPPPKVESPKKSDVEDSKEVLHEKESESVAMDEDSQPEEKASASDLYEPESPNDDTNDVDEGSQEEKCEVKEKKEEQQKMEHDGDEDSESRDRKDSEEDRDRDRDRELTEEEEWALLNERLVIKEQERLEREKRQAEEDARKFEEMSKDPIKLQRLKRKQEKKARWSNFYKTVAVTNEVLTPPIEEEEKLLKKVEPAIKAPDPGANDDKVTLSWYDSDLNQFLELPDLKSVVPMTEGALAHAWAGSRATHGVTTGRVCFEVRVGTVVTTTEATDKEVISNGLRVGWSTEDSSLHLGDGELSWGYESTGRAVNNGEFKDYGKLYAEKDVIGAYLDMESNPCTISYTLNGEELGNAYEFDKALLGDKPIYPHILTKNICYKVNFGYERYNLLTRTKVVRQRIEVPIEQVIEEKKARQAEIERLKEEANRRNKERKERERKEREERQKKRELEREKSSRERKEKEAEERRERGEESEERKERGDEPEERRERGEESEEKRDKGEESKEKRERGDKSEETREREVEPEEKEKETQQEPDAEGRPEKADVEEPAKQAKENGDSELKNEPMETDQSEPKETQAKEQEKEASDKEEEKQEVKDEPSAEAEKEVTEDDLLKGLLLDQRMKNVIRYFAEEELDGEEASLLAGYVLLAHAQTTPGPRPPPTTAECEVILMVGMPGSGKTYWVKNHVTEYPERRYNVLSTGALFEKMRVDCKPFRSSYEGRWDAMVTKCAKCVLKLLEMARGRKRNYILDQTNVYPSAQRRKLREFDGYRRVAVVIVTDEETYKERHKRREEADGKEVPDGAIVDMKANFTLPEKGAWLDEVIYPELEEEEARKILEGFHKEARAAGVVREREKRERSASRDGHPPHKRARDERRHSRDDRRPRDFPRDREDRWGGGGGGGGGGGRGGGQGRWGPAARGGGQSRWGPGNGRDRGGHAPPGRFDRQWGGPQHNRNNEFGRNDRDNFRGGRGGPGMRGDRGRGPPPGDASRFSRDRTNNRGPQQDKRPGPGNMGAGMGSWQRGGAPPQGAGRGRGGQGPAGAQGGLARSQGKDGANQNQNQGMNPQNQANWNQWANNWGGWGNWNQNQGWGNWGNWGWGGAGGAGGQAGPGGAGKGQQAGAGAGAGGQGQWSGYTAQQWYQWQQWQQQHGWPGYQQPQGAQQTGNMDAQAWAQYYQNYSGAGNNNGSTAAVTGVPPPAADKK</sequence>
<dbReference type="InterPro" id="IPR001870">
    <property type="entry name" value="B30.2/SPRY"/>
</dbReference>
<dbReference type="RefSeq" id="XP_013178551.1">
    <property type="nucleotide sequence ID" value="XM_013323097.1"/>
</dbReference>
<feature type="compositionally biased region" description="Basic and acidic residues" evidence="6">
    <location>
        <begin position="119"/>
        <end position="151"/>
    </location>
</feature>
<evidence type="ECO:0000256" key="6">
    <source>
        <dbReference type="SAM" id="MobiDB-lite"/>
    </source>
</evidence>
<evidence type="ECO:0000256" key="4">
    <source>
        <dbReference type="ARBA" id="ARBA00023242"/>
    </source>
</evidence>
<feature type="region of interest" description="Disordered" evidence="6">
    <location>
        <begin position="1304"/>
        <end position="1323"/>
    </location>
</feature>
<dbReference type="GO" id="GO:0000380">
    <property type="term" value="P:alternative mRNA splicing, via spliceosome"/>
    <property type="evidence" value="ECO:0007669"/>
    <property type="project" value="TreeGrafter"/>
</dbReference>
<feature type="compositionally biased region" description="Gly residues" evidence="6">
    <location>
        <begin position="1219"/>
        <end position="1251"/>
    </location>
</feature>
<evidence type="ECO:0000256" key="2">
    <source>
        <dbReference type="ARBA" id="ARBA00022481"/>
    </source>
</evidence>
<dbReference type="InterPro" id="IPR003877">
    <property type="entry name" value="SPRY_dom"/>
</dbReference>
<feature type="compositionally biased region" description="Basic and acidic residues" evidence="6">
    <location>
        <begin position="89"/>
        <end position="112"/>
    </location>
</feature>
<dbReference type="PANTHER" id="PTHR12381:SF56">
    <property type="entry name" value="B30.2_SPRY DOMAIN-CONTAINING PROTEIN-RELATED"/>
    <property type="match status" value="1"/>
</dbReference>
<dbReference type="Pfam" id="PF00622">
    <property type="entry name" value="SPRY"/>
    <property type="match status" value="1"/>
</dbReference>
<feature type="compositionally biased region" description="Gly residues" evidence="6">
    <location>
        <begin position="1018"/>
        <end position="1052"/>
    </location>
</feature>
<dbReference type="Pfam" id="PF02037">
    <property type="entry name" value="SAP"/>
    <property type="match status" value="1"/>
</dbReference>
<organism evidence="9">
    <name type="scientific">Papilio xuthus</name>
    <name type="common">Asian swallowtail butterfly</name>
    <dbReference type="NCBI Taxonomy" id="66420"/>
    <lineage>
        <taxon>Eukaryota</taxon>
        <taxon>Metazoa</taxon>
        <taxon>Ecdysozoa</taxon>
        <taxon>Arthropoda</taxon>
        <taxon>Hexapoda</taxon>
        <taxon>Insecta</taxon>
        <taxon>Pterygota</taxon>
        <taxon>Neoptera</taxon>
        <taxon>Endopterygota</taxon>
        <taxon>Lepidoptera</taxon>
        <taxon>Glossata</taxon>
        <taxon>Ditrysia</taxon>
        <taxon>Papilionoidea</taxon>
        <taxon>Papilionidae</taxon>
        <taxon>Papilioninae</taxon>
        <taxon>Papilio</taxon>
    </lineage>
</organism>
<feature type="region of interest" description="Disordered" evidence="6">
    <location>
        <begin position="39"/>
        <end position="236"/>
    </location>
</feature>
<feature type="region of interest" description="Disordered" evidence="6">
    <location>
        <begin position="967"/>
        <end position="1192"/>
    </location>
</feature>
<feature type="region of interest" description="Disordered" evidence="6">
    <location>
        <begin position="1219"/>
        <end position="1252"/>
    </location>
</feature>
<evidence type="ECO:0000256" key="3">
    <source>
        <dbReference type="ARBA" id="ARBA00022553"/>
    </source>
</evidence>
<feature type="compositionally biased region" description="Low complexity" evidence="6">
    <location>
        <begin position="68"/>
        <end position="86"/>
    </location>
</feature>
<feature type="compositionally biased region" description="Basic and acidic residues" evidence="6">
    <location>
        <begin position="214"/>
        <end position="231"/>
    </location>
</feature>
<dbReference type="GO" id="GO:0005634">
    <property type="term" value="C:nucleus"/>
    <property type="evidence" value="ECO:0007669"/>
    <property type="project" value="UniProtKB-SubCell"/>
</dbReference>
<dbReference type="SMART" id="SM00449">
    <property type="entry name" value="SPRY"/>
    <property type="match status" value="1"/>
</dbReference>
<dbReference type="InterPro" id="IPR027417">
    <property type="entry name" value="P-loop_NTPase"/>
</dbReference>
<proteinExistence type="predicted"/>
<dbReference type="KEGG" id="pxu:106125768"/>
<feature type="compositionally biased region" description="Basic and acidic residues" evidence="6">
    <location>
        <begin position="967"/>
        <end position="1017"/>
    </location>
</feature>
<feature type="domain" description="SAP" evidence="8">
    <location>
        <begin position="3"/>
        <end position="37"/>
    </location>
</feature>
<reference evidence="9" key="1">
    <citation type="submission" date="2025-08" db="UniProtKB">
        <authorList>
            <consortium name="RefSeq"/>
        </authorList>
    </citation>
    <scope>IDENTIFICATION</scope>
</reference>
<comment type="subcellular location">
    <subcellularLocation>
        <location evidence="1">Nucleus</location>
    </subcellularLocation>
</comment>
<dbReference type="SMART" id="SM00513">
    <property type="entry name" value="SAP"/>
    <property type="match status" value="1"/>
</dbReference>
<dbReference type="GeneID" id="106125768"/>
<keyword evidence="3" id="KW-0597">Phosphoprotein</keyword>
<dbReference type="Proteomes" id="UP000694872">
    <property type="component" value="Unplaced"/>
</dbReference>
<evidence type="ECO:0000313" key="9">
    <source>
        <dbReference type="RefSeq" id="XP_013178551.1"/>
    </source>
</evidence>
<dbReference type="SUPFAM" id="SSF52540">
    <property type="entry name" value="P-loop containing nucleoside triphosphate hydrolases"/>
    <property type="match status" value="1"/>
</dbReference>
<dbReference type="Gene3D" id="1.10.720.30">
    <property type="entry name" value="SAP domain"/>
    <property type="match status" value="1"/>
</dbReference>
<dbReference type="Gene3D" id="3.40.50.300">
    <property type="entry name" value="P-loop containing nucleotide triphosphate hydrolases"/>
    <property type="match status" value="1"/>
</dbReference>
<feature type="coiled-coil region" evidence="5">
    <location>
        <begin position="243"/>
        <end position="273"/>
    </location>
</feature>
<evidence type="ECO:0000256" key="1">
    <source>
        <dbReference type="ARBA" id="ARBA00004123"/>
    </source>
</evidence>
<dbReference type="PROSITE" id="PS50188">
    <property type="entry name" value="B302_SPRY"/>
    <property type="match status" value="1"/>
</dbReference>
<dbReference type="InterPro" id="IPR035778">
    <property type="entry name" value="SPRY_hnRNP_U"/>
</dbReference>
<feature type="compositionally biased region" description="Acidic residues" evidence="6">
    <location>
        <begin position="171"/>
        <end position="187"/>
    </location>
</feature>
<feature type="compositionally biased region" description="Gly residues" evidence="6">
    <location>
        <begin position="1151"/>
        <end position="1165"/>
    </location>
</feature>
<keyword evidence="2" id="KW-0488">Methylation</keyword>
<dbReference type="PANTHER" id="PTHR12381">
    <property type="entry name" value="HETEROGENEOUS NUCLEAR RIBONUCLEOPROTEIN U FAMILY MEMBER"/>
    <property type="match status" value="1"/>
</dbReference>
<dbReference type="SUPFAM" id="SSF49899">
    <property type="entry name" value="Concanavalin A-like lectins/glucanases"/>
    <property type="match status" value="1"/>
</dbReference>
<accession>A0AAJ6ZSV4</accession>
<feature type="region of interest" description="Disordered" evidence="6">
    <location>
        <begin position="548"/>
        <end position="731"/>
    </location>
</feature>
<feature type="compositionally biased region" description="Basic and acidic residues" evidence="6">
    <location>
        <begin position="1112"/>
        <end position="1129"/>
    </location>
</feature>
<name>A0AAJ6ZSV4_PAPXU</name>
<evidence type="ECO:0000256" key="5">
    <source>
        <dbReference type="SAM" id="Coils"/>
    </source>
</evidence>
<dbReference type="InterPro" id="IPR003034">
    <property type="entry name" value="SAP_dom"/>
</dbReference>
<gene>
    <name evidence="9" type="primary">LOC106125768</name>
</gene>
<dbReference type="Gene3D" id="2.60.120.920">
    <property type="match status" value="1"/>
</dbReference>
<dbReference type="CDD" id="cd12884">
    <property type="entry name" value="SPRY_hnRNP"/>
    <property type="match status" value="1"/>
</dbReference>
<feature type="compositionally biased region" description="Basic and acidic residues" evidence="6">
    <location>
        <begin position="188"/>
        <end position="206"/>
    </location>
</feature>
<dbReference type="SUPFAM" id="SSF68906">
    <property type="entry name" value="SAP domain"/>
    <property type="match status" value="1"/>
</dbReference>
<dbReference type="InterPro" id="IPR013320">
    <property type="entry name" value="ConA-like_dom_sf"/>
</dbReference>
<dbReference type="Pfam" id="PF13671">
    <property type="entry name" value="AAA_33"/>
    <property type="match status" value="1"/>
</dbReference>
<feature type="compositionally biased region" description="Basic and acidic residues" evidence="6">
    <location>
        <begin position="1076"/>
        <end position="1089"/>
    </location>
</feature>
<feature type="compositionally biased region" description="Basic and acidic residues" evidence="6">
    <location>
        <begin position="548"/>
        <end position="729"/>
    </location>
</feature>
<evidence type="ECO:0000259" key="7">
    <source>
        <dbReference type="PROSITE" id="PS50188"/>
    </source>
</evidence>